<dbReference type="RefSeq" id="WP_358365242.1">
    <property type="nucleotide sequence ID" value="NZ_JBEZFP010000280.1"/>
</dbReference>
<keyword evidence="2" id="KW-1185">Reference proteome</keyword>
<sequence length="108" mass="11374">MTVSFGPDGPLTLAEALVRDNADISEIPSPAADSPGSQADAVLLLTPAQAAARLQVRESWLRAKVSARVVPCTFVGRHLRFSEAPVEAARQAIDGLLNIAQAAQEWGV</sequence>
<accession>A0ABV3DYC0</accession>
<comment type="caution">
    <text evidence="1">The sequence shown here is derived from an EMBL/GenBank/DDBJ whole genome shotgun (WGS) entry which is preliminary data.</text>
</comment>
<dbReference type="Proteomes" id="UP001551482">
    <property type="component" value="Unassembled WGS sequence"/>
</dbReference>
<proteinExistence type="predicted"/>
<name>A0ABV3DYC0_9ACTN</name>
<evidence type="ECO:0000313" key="2">
    <source>
        <dbReference type="Proteomes" id="UP001551482"/>
    </source>
</evidence>
<organism evidence="1 2">
    <name type="scientific">Streptodolium elevatio</name>
    <dbReference type="NCBI Taxonomy" id="3157996"/>
    <lineage>
        <taxon>Bacteria</taxon>
        <taxon>Bacillati</taxon>
        <taxon>Actinomycetota</taxon>
        <taxon>Actinomycetes</taxon>
        <taxon>Kitasatosporales</taxon>
        <taxon>Streptomycetaceae</taxon>
        <taxon>Streptodolium</taxon>
    </lineage>
</organism>
<protein>
    <submittedName>
        <fullName evidence="1">Helix-turn-helix domain-containing protein</fullName>
    </submittedName>
</protein>
<reference evidence="1 2" key="1">
    <citation type="submission" date="2024-06" db="EMBL/GenBank/DDBJ databases">
        <title>The Natural Products Discovery Center: Release of the First 8490 Sequenced Strains for Exploring Actinobacteria Biosynthetic Diversity.</title>
        <authorList>
            <person name="Kalkreuter E."/>
            <person name="Kautsar S.A."/>
            <person name="Yang D."/>
            <person name="Bader C.D."/>
            <person name="Teijaro C.N."/>
            <person name="Fluegel L."/>
            <person name="Davis C.M."/>
            <person name="Simpson J.R."/>
            <person name="Lauterbach L."/>
            <person name="Steele A.D."/>
            <person name="Gui C."/>
            <person name="Meng S."/>
            <person name="Li G."/>
            <person name="Viehrig K."/>
            <person name="Ye F."/>
            <person name="Su P."/>
            <person name="Kiefer A.F."/>
            <person name="Nichols A."/>
            <person name="Cepeda A.J."/>
            <person name="Yan W."/>
            <person name="Fan B."/>
            <person name="Jiang Y."/>
            <person name="Adhikari A."/>
            <person name="Zheng C.-J."/>
            <person name="Schuster L."/>
            <person name="Cowan T.M."/>
            <person name="Smanski M.J."/>
            <person name="Chevrette M.G."/>
            <person name="De Carvalho L.P.S."/>
            <person name="Shen B."/>
        </authorList>
    </citation>
    <scope>NUCLEOTIDE SEQUENCE [LARGE SCALE GENOMIC DNA]</scope>
    <source>
        <strain evidence="1 2">NPDC048946</strain>
    </source>
</reference>
<dbReference type="EMBL" id="JBEZFP010000280">
    <property type="protein sequence ID" value="MEU8140242.1"/>
    <property type="molecule type" value="Genomic_DNA"/>
</dbReference>
<evidence type="ECO:0000313" key="1">
    <source>
        <dbReference type="EMBL" id="MEU8140242.1"/>
    </source>
</evidence>
<gene>
    <name evidence="1" type="ORF">AB0C36_43025</name>
</gene>
<feature type="non-terminal residue" evidence="1">
    <location>
        <position position="108"/>
    </location>
</feature>